<reference evidence="9 10" key="1">
    <citation type="submission" date="2016-04" db="EMBL/GenBank/DDBJ databases">
        <title>The genome of Intoshia linei affirms orthonectids as highly simplified spiralians.</title>
        <authorList>
            <person name="Mikhailov K.V."/>
            <person name="Slusarev G.S."/>
            <person name="Nikitin M.A."/>
            <person name="Logacheva M.D."/>
            <person name="Penin A."/>
            <person name="Aleoshin V."/>
            <person name="Panchin Y.V."/>
        </authorList>
    </citation>
    <scope>NUCLEOTIDE SEQUENCE [LARGE SCALE GENOMIC DNA]</scope>
    <source>
        <strain evidence="9">Intl2013</strain>
        <tissue evidence="9">Whole animal</tissue>
    </source>
</reference>
<keyword evidence="10" id="KW-1185">Reference proteome</keyword>
<dbReference type="Proteomes" id="UP000078046">
    <property type="component" value="Unassembled WGS sequence"/>
</dbReference>
<dbReference type="GO" id="GO:0090575">
    <property type="term" value="C:RNA polymerase II transcription regulator complex"/>
    <property type="evidence" value="ECO:0007669"/>
    <property type="project" value="TreeGrafter"/>
</dbReference>
<evidence type="ECO:0000256" key="2">
    <source>
        <dbReference type="ARBA" id="ARBA00023015"/>
    </source>
</evidence>
<dbReference type="SMART" id="SM00353">
    <property type="entry name" value="HLH"/>
    <property type="match status" value="1"/>
</dbReference>
<gene>
    <name evidence="9" type="ORF">A3Q56_06473</name>
</gene>
<keyword evidence="2" id="KW-0805">Transcription regulation</keyword>
<dbReference type="OrthoDB" id="8964853at2759"/>
<feature type="domain" description="BHLH" evidence="8">
    <location>
        <begin position="35"/>
        <end position="86"/>
    </location>
</feature>
<keyword evidence="3" id="KW-0238">DNA-binding</keyword>
<comment type="caution">
    <text evidence="9">The sequence shown here is derived from an EMBL/GenBank/DDBJ whole genome shotgun (WGS) entry which is preliminary data.</text>
</comment>
<organism evidence="9 10">
    <name type="scientific">Intoshia linei</name>
    <dbReference type="NCBI Taxonomy" id="1819745"/>
    <lineage>
        <taxon>Eukaryota</taxon>
        <taxon>Metazoa</taxon>
        <taxon>Spiralia</taxon>
        <taxon>Lophotrochozoa</taxon>
        <taxon>Mesozoa</taxon>
        <taxon>Orthonectida</taxon>
        <taxon>Rhopaluridae</taxon>
        <taxon>Intoshia</taxon>
    </lineage>
</organism>
<accession>A0A177AUW9</accession>
<protein>
    <recommendedName>
        <fullName evidence="8">BHLH domain-containing protein</fullName>
    </recommendedName>
</protein>
<evidence type="ECO:0000256" key="5">
    <source>
        <dbReference type="ARBA" id="ARBA00023163"/>
    </source>
</evidence>
<dbReference type="PROSITE" id="PS50888">
    <property type="entry name" value="BHLH"/>
    <property type="match status" value="1"/>
</dbReference>
<evidence type="ECO:0000256" key="4">
    <source>
        <dbReference type="ARBA" id="ARBA00023159"/>
    </source>
</evidence>
<dbReference type="EMBL" id="LWCA01001138">
    <property type="protein sequence ID" value="OAF65808.1"/>
    <property type="molecule type" value="Genomic_DNA"/>
</dbReference>
<feature type="compositionally biased region" description="Basic residues" evidence="7">
    <location>
        <begin position="1"/>
        <end position="10"/>
    </location>
</feature>
<evidence type="ECO:0000256" key="1">
    <source>
        <dbReference type="ARBA" id="ARBA00007628"/>
    </source>
</evidence>
<keyword evidence="6" id="KW-0539">Nucleus</keyword>
<dbReference type="Pfam" id="PF00010">
    <property type="entry name" value="HLH"/>
    <property type="match status" value="1"/>
</dbReference>
<feature type="compositionally biased region" description="Basic and acidic residues" evidence="7">
    <location>
        <begin position="26"/>
        <end position="49"/>
    </location>
</feature>
<evidence type="ECO:0000256" key="7">
    <source>
        <dbReference type="SAM" id="MobiDB-lite"/>
    </source>
</evidence>
<sequence>MVNKKNRKKFISATKLSKSPPISPNSKDDASQYDERRAHHNALERKRRDHIKDSFVSLRKSVPSLSRDKVSRAQVLIHATSYIKYLTKKINANKRESDILELENRETYQKVKKMECRLNRLDMSDGDNSDDGIFGIDNLLQEFNVKFE</sequence>
<dbReference type="PANTHER" id="PTHR10328">
    <property type="entry name" value="PROTEIN MAX MYC-ASSOCIATED FACTOR X"/>
    <property type="match status" value="1"/>
</dbReference>
<evidence type="ECO:0000259" key="8">
    <source>
        <dbReference type="PROSITE" id="PS50888"/>
    </source>
</evidence>
<dbReference type="AlphaFoldDB" id="A0A177AUW9"/>
<keyword evidence="4" id="KW-0010">Activator</keyword>
<dbReference type="SUPFAM" id="SSF47459">
    <property type="entry name" value="HLH, helix-loop-helix DNA-binding domain"/>
    <property type="match status" value="1"/>
</dbReference>
<dbReference type="InterPro" id="IPR036638">
    <property type="entry name" value="HLH_DNA-bd_sf"/>
</dbReference>
<dbReference type="GO" id="GO:0045944">
    <property type="term" value="P:positive regulation of transcription by RNA polymerase II"/>
    <property type="evidence" value="ECO:0007669"/>
    <property type="project" value="TreeGrafter"/>
</dbReference>
<name>A0A177AUW9_9BILA</name>
<dbReference type="GO" id="GO:0003700">
    <property type="term" value="F:DNA-binding transcription factor activity"/>
    <property type="evidence" value="ECO:0007669"/>
    <property type="project" value="TreeGrafter"/>
</dbReference>
<evidence type="ECO:0000256" key="3">
    <source>
        <dbReference type="ARBA" id="ARBA00023125"/>
    </source>
</evidence>
<keyword evidence="5" id="KW-0804">Transcription</keyword>
<feature type="region of interest" description="Disordered" evidence="7">
    <location>
        <begin position="1"/>
        <end position="49"/>
    </location>
</feature>
<comment type="similarity">
    <text evidence="1">Belongs to the MAX family.</text>
</comment>
<evidence type="ECO:0000313" key="10">
    <source>
        <dbReference type="Proteomes" id="UP000078046"/>
    </source>
</evidence>
<dbReference type="GO" id="GO:0003677">
    <property type="term" value="F:DNA binding"/>
    <property type="evidence" value="ECO:0007669"/>
    <property type="project" value="UniProtKB-KW"/>
</dbReference>
<evidence type="ECO:0000256" key="6">
    <source>
        <dbReference type="ARBA" id="ARBA00023242"/>
    </source>
</evidence>
<dbReference type="Gene3D" id="4.10.280.10">
    <property type="entry name" value="Helix-loop-helix DNA-binding domain"/>
    <property type="match status" value="1"/>
</dbReference>
<dbReference type="PANTHER" id="PTHR10328:SF3">
    <property type="entry name" value="PROTEIN MAX"/>
    <property type="match status" value="1"/>
</dbReference>
<dbReference type="InterPro" id="IPR011598">
    <property type="entry name" value="bHLH_dom"/>
</dbReference>
<proteinExistence type="inferred from homology"/>
<evidence type="ECO:0000313" key="9">
    <source>
        <dbReference type="EMBL" id="OAF65808.1"/>
    </source>
</evidence>
<dbReference type="GO" id="GO:0046983">
    <property type="term" value="F:protein dimerization activity"/>
    <property type="evidence" value="ECO:0007669"/>
    <property type="project" value="InterPro"/>
</dbReference>